<dbReference type="AlphaFoldDB" id="A0A5J4WUJ7"/>
<dbReference type="GO" id="GO:0043138">
    <property type="term" value="F:3'-5' DNA helicase activity"/>
    <property type="evidence" value="ECO:0007669"/>
    <property type="project" value="TreeGrafter"/>
</dbReference>
<feature type="domain" description="Helicase/UvrB N-terminal" evidence="5">
    <location>
        <begin position="43"/>
        <end position="115"/>
    </location>
</feature>
<organism evidence="6 7">
    <name type="scientific">Streblomastix strix</name>
    <dbReference type="NCBI Taxonomy" id="222440"/>
    <lineage>
        <taxon>Eukaryota</taxon>
        <taxon>Metamonada</taxon>
        <taxon>Preaxostyla</taxon>
        <taxon>Oxymonadida</taxon>
        <taxon>Streblomastigidae</taxon>
        <taxon>Streblomastix</taxon>
    </lineage>
</organism>
<dbReference type="Gene3D" id="3.40.50.300">
    <property type="entry name" value="P-loop containing nucleotide triphosphate hydrolases"/>
    <property type="match status" value="1"/>
</dbReference>
<dbReference type="InterPro" id="IPR006935">
    <property type="entry name" value="Helicase/UvrB_N"/>
</dbReference>
<keyword evidence="2" id="KW-0378">Hydrolase</keyword>
<dbReference type="GO" id="GO:0006367">
    <property type="term" value="P:transcription initiation at RNA polymerase II promoter"/>
    <property type="evidence" value="ECO:0007669"/>
    <property type="project" value="TreeGrafter"/>
</dbReference>
<dbReference type="OrthoDB" id="10262986at2759"/>
<evidence type="ECO:0000256" key="4">
    <source>
        <dbReference type="ARBA" id="ARBA00022840"/>
    </source>
</evidence>
<evidence type="ECO:0000256" key="1">
    <source>
        <dbReference type="ARBA" id="ARBA00022741"/>
    </source>
</evidence>
<dbReference type="SUPFAM" id="SSF52540">
    <property type="entry name" value="P-loop containing nucleoside triphosphate hydrolases"/>
    <property type="match status" value="1"/>
</dbReference>
<keyword evidence="1" id="KW-0547">Nucleotide-binding</keyword>
<keyword evidence="4" id="KW-0067">ATP-binding</keyword>
<dbReference type="GO" id="GO:0097550">
    <property type="term" value="C:transcription preinitiation complex"/>
    <property type="evidence" value="ECO:0007669"/>
    <property type="project" value="TreeGrafter"/>
</dbReference>
<dbReference type="PANTHER" id="PTHR11274">
    <property type="entry name" value="RAD25/XP-B DNA REPAIR HELICASE"/>
    <property type="match status" value="1"/>
</dbReference>
<comment type="caution">
    <text evidence="6">The sequence shown here is derived from an EMBL/GenBank/DDBJ whole genome shotgun (WGS) entry which is preliminary data.</text>
</comment>
<evidence type="ECO:0000259" key="5">
    <source>
        <dbReference type="Pfam" id="PF04851"/>
    </source>
</evidence>
<evidence type="ECO:0000256" key="2">
    <source>
        <dbReference type="ARBA" id="ARBA00022801"/>
    </source>
</evidence>
<dbReference type="GO" id="GO:0005675">
    <property type="term" value="C:transcription factor TFIIH holo complex"/>
    <property type="evidence" value="ECO:0007669"/>
    <property type="project" value="TreeGrafter"/>
</dbReference>
<reference evidence="6 7" key="1">
    <citation type="submission" date="2019-03" db="EMBL/GenBank/DDBJ databases">
        <title>Single cell metagenomics reveals metabolic interactions within the superorganism composed of flagellate Streblomastix strix and complex community of Bacteroidetes bacteria on its surface.</title>
        <authorList>
            <person name="Treitli S.C."/>
            <person name="Kolisko M."/>
            <person name="Husnik F."/>
            <person name="Keeling P."/>
            <person name="Hampl V."/>
        </authorList>
    </citation>
    <scope>NUCLEOTIDE SEQUENCE [LARGE SCALE GENOMIC DNA]</scope>
    <source>
        <strain evidence="6">ST1C</strain>
    </source>
</reference>
<sequence length="151" mass="17524">MFEDEDDDVEDNYFQDFVSGPEKMKLIPGHQSRPLWILPNSLIVLETMSPIYKQAYDFMIAIFLEQEKYGPRPLFTVNELGLLVFDEVHVVPAYTFRQVFSLVRAHIKLGLTATLVCEDQRINDLKNLIGPKLYEANWKDLKKDGFLAQVQ</sequence>
<dbReference type="GO" id="GO:0005524">
    <property type="term" value="F:ATP binding"/>
    <property type="evidence" value="ECO:0007669"/>
    <property type="project" value="UniProtKB-KW"/>
</dbReference>
<keyword evidence="3 6" id="KW-0347">Helicase</keyword>
<dbReference type="GO" id="GO:0016787">
    <property type="term" value="F:hydrolase activity"/>
    <property type="evidence" value="ECO:0007669"/>
    <property type="project" value="UniProtKB-KW"/>
</dbReference>
<dbReference type="PANTHER" id="PTHR11274:SF0">
    <property type="entry name" value="GENERAL TRANSCRIPTION AND DNA REPAIR FACTOR IIH HELICASE SUBUNIT XPB"/>
    <property type="match status" value="1"/>
</dbReference>
<name>A0A5J4WUJ7_9EUKA</name>
<dbReference type="InterPro" id="IPR027417">
    <property type="entry name" value="P-loop_NTPase"/>
</dbReference>
<dbReference type="InterPro" id="IPR050615">
    <property type="entry name" value="ATP-dep_DNA_Helicase"/>
</dbReference>
<evidence type="ECO:0000256" key="3">
    <source>
        <dbReference type="ARBA" id="ARBA00022806"/>
    </source>
</evidence>
<dbReference type="GO" id="GO:0000112">
    <property type="term" value="C:nucleotide-excision repair factor 3 complex"/>
    <property type="evidence" value="ECO:0007669"/>
    <property type="project" value="TreeGrafter"/>
</dbReference>
<dbReference type="GO" id="GO:0003677">
    <property type="term" value="F:DNA binding"/>
    <property type="evidence" value="ECO:0007669"/>
    <property type="project" value="InterPro"/>
</dbReference>
<evidence type="ECO:0000313" key="6">
    <source>
        <dbReference type="EMBL" id="KAA6398581.1"/>
    </source>
</evidence>
<protein>
    <submittedName>
        <fullName evidence="6">Putative DNA repair helicase XPB1</fullName>
    </submittedName>
</protein>
<dbReference type="Proteomes" id="UP000324800">
    <property type="component" value="Unassembled WGS sequence"/>
</dbReference>
<evidence type="ECO:0000313" key="7">
    <source>
        <dbReference type="Proteomes" id="UP000324800"/>
    </source>
</evidence>
<accession>A0A5J4WUJ7</accession>
<dbReference type="Pfam" id="PF04851">
    <property type="entry name" value="ResIII"/>
    <property type="match status" value="1"/>
</dbReference>
<proteinExistence type="predicted"/>
<gene>
    <name evidence="6" type="ORF">EZS28_005889</name>
</gene>
<dbReference type="EMBL" id="SNRW01000925">
    <property type="protein sequence ID" value="KAA6398581.1"/>
    <property type="molecule type" value="Genomic_DNA"/>
</dbReference>